<dbReference type="AlphaFoldDB" id="A0A444L546"/>
<sequence length="57" mass="6747">MLKRHSSHQASSADDLFCEWFFTFFVDKQPFLYGLLVDNPICSAFCKMIILQREEEI</sequence>
<name>A0A444L546_METS7</name>
<organism evidence="1 2">
    <name type="scientific">Methanosuratincola subterraneus</name>
    <dbReference type="NCBI Taxonomy" id="2593994"/>
    <lineage>
        <taxon>Archaea</taxon>
        <taxon>Thermoproteota</taxon>
        <taxon>Methanosuratincolia</taxon>
        <taxon>Candidatus Methanomethylicales</taxon>
        <taxon>Candidatus Methanomethylicaceae</taxon>
        <taxon>Candidatus Methanosuratincola (ex Vanwonterghem et al. 2016)</taxon>
    </lineage>
</organism>
<accession>A0A444L546</accession>
<gene>
    <name evidence="1" type="ORF">Metus_1657</name>
</gene>
<evidence type="ECO:0000313" key="1">
    <source>
        <dbReference type="EMBL" id="RWX72701.1"/>
    </source>
</evidence>
<protein>
    <submittedName>
        <fullName evidence="1">Uncharacterized protein</fullName>
    </submittedName>
</protein>
<comment type="caution">
    <text evidence="1">The sequence shown here is derived from an EMBL/GenBank/DDBJ whole genome shotgun (WGS) entry which is preliminary data.</text>
</comment>
<reference evidence="1 2" key="1">
    <citation type="submission" date="2018-12" db="EMBL/GenBank/DDBJ databases">
        <title>The complete genome of the methanogenic archaea of the candidate phylum Verstraetearchaeota, obtained from the metagenome of underground thermal water.</title>
        <authorList>
            <person name="Kadnikov V.V."/>
            <person name="Mardanov A.V."/>
            <person name="Beletsky A.V."/>
            <person name="Karnachuk O.V."/>
            <person name="Ravin N.V."/>
        </authorList>
    </citation>
    <scope>NUCLEOTIDE SEQUENCE [LARGE SCALE GENOMIC DNA]</scope>
    <source>
        <strain evidence="1">Ch88</strain>
    </source>
</reference>
<proteinExistence type="predicted"/>
<dbReference type="EMBL" id="RXGA01000005">
    <property type="protein sequence ID" value="RWX72701.1"/>
    <property type="molecule type" value="Genomic_DNA"/>
</dbReference>
<evidence type="ECO:0000313" key="2">
    <source>
        <dbReference type="Proteomes" id="UP000288215"/>
    </source>
</evidence>
<dbReference type="Proteomes" id="UP000288215">
    <property type="component" value="Unassembled WGS sequence"/>
</dbReference>